<dbReference type="InterPro" id="IPR038472">
    <property type="entry name" value="DndE_sf"/>
</dbReference>
<comment type="caution">
    <text evidence="1">The sequence shown here is derived from an EMBL/GenBank/DDBJ whole genome shotgun (WGS) entry which is preliminary data.</text>
</comment>
<organism evidence="1 2">
    <name type="scientific">Reinekea marina</name>
    <dbReference type="NCBI Taxonomy" id="1310421"/>
    <lineage>
        <taxon>Bacteria</taxon>
        <taxon>Pseudomonadati</taxon>
        <taxon>Pseudomonadota</taxon>
        <taxon>Gammaproteobacteria</taxon>
        <taxon>Oceanospirillales</taxon>
        <taxon>Saccharospirillaceae</taxon>
        <taxon>Reinekea</taxon>
    </lineage>
</organism>
<gene>
    <name evidence="1" type="primary">dndE</name>
    <name evidence="1" type="ORF">ACFOND_05540</name>
</gene>
<dbReference type="Gene3D" id="1.10.1220.160">
    <property type="entry name" value="DNA sulphur modification protein DndE"/>
    <property type="match status" value="1"/>
</dbReference>
<dbReference type="RefSeq" id="WP_377362452.1">
    <property type="nucleotide sequence ID" value="NZ_JBHRYN010000007.1"/>
</dbReference>
<dbReference type="Pfam" id="PF08870">
    <property type="entry name" value="DndE"/>
    <property type="match status" value="1"/>
</dbReference>
<proteinExistence type="predicted"/>
<evidence type="ECO:0000313" key="2">
    <source>
        <dbReference type="Proteomes" id="UP001595710"/>
    </source>
</evidence>
<dbReference type="Proteomes" id="UP001595710">
    <property type="component" value="Unassembled WGS sequence"/>
</dbReference>
<name>A0ABV7WP40_9GAMM</name>
<sequence>MLPNEMKITDKAFNSLRRFHLNTGVTVNIGARLAFFKSIESGYIYDGKEIEPRQRQLSKHVWLGGLEQIVEILLKERYREYDDKALYRAWNAHVEDGAASIEGKTNLSSFAQ</sequence>
<dbReference type="InterPro" id="IPR014969">
    <property type="entry name" value="DNA_S_DndE"/>
</dbReference>
<accession>A0ABV7WP40</accession>
<dbReference type="NCBIfam" id="TIGR03184">
    <property type="entry name" value="DNA_S_dndE"/>
    <property type="match status" value="1"/>
</dbReference>
<dbReference type="EMBL" id="JBHRYN010000007">
    <property type="protein sequence ID" value="MFC3701100.1"/>
    <property type="molecule type" value="Genomic_DNA"/>
</dbReference>
<protein>
    <submittedName>
        <fullName evidence="1">DNA sulfur modification protein DndE</fullName>
    </submittedName>
</protein>
<reference evidence="2" key="1">
    <citation type="journal article" date="2019" name="Int. J. Syst. Evol. Microbiol.">
        <title>The Global Catalogue of Microorganisms (GCM) 10K type strain sequencing project: providing services to taxonomists for standard genome sequencing and annotation.</title>
        <authorList>
            <consortium name="The Broad Institute Genomics Platform"/>
            <consortium name="The Broad Institute Genome Sequencing Center for Infectious Disease"/>
            <person name="Wu L."/>
            <person name="Ma J."/>
        </authorList>
    </citation>
    <scope>NUCLEOTIDE SEQUENCE [LARGE SCALE GENOMIC DNA]</scope>
    <source>
        <strain evidence="2">CECT 8288</strain>
    </source>
</reference>
<evidence type="ECO:0000313" key="1">
    <source>
        <dbReference type="EMBL" id="MFC3701100.1"/>
    </source>
</evidence>
<keyword evidence="2" id="KW-1185">Reference proteome</keyword>